<keyword evidence="3" id="KW-0326">Glycosidase</keyword>
<evidence type="ECO:0000313" key="10">
    <source>
        <dbReference type="Proteomes" id="UP000274920"/>
    </source>
</evidence>
<evidence type="ECO:0000256" key="2">
    <source>
        <dbReference type="ARBA" id="ARBA00022801"/>
    </source>
</evidence>
<dbReference type="PANTHER" id="PTHR42732:SF1">
    <property type="entry name" value="BETA-MANNOSIDASE"/>
    <property type="match status" value="1"/>
</dbReference>
<dbReference type="GO" id="GO:0004553">
    <property type="term" value="F:hydrolase activity, hydrolyzing O-glycosyl compounds"/>
    <property type="evidence" value="ECO:0007669"/>
    <property type="project" value="InterPro"/>
</dbReference>
<feature type="domain" description="Glycoside hydrolase family 2 immunoglobulin-like beta-sandwich" evidence="5">
    <location>
        <begin position="170"/>
        <end position="270"/>
    </location>
</feature>
<dbReference type="Gene3D" id="2.60.120.260">
    <property type="entry name" value="Galactose-binding domain-like"/>
    <property type="match status" value="1"/>
</dbReference>
<evidence type="ECO:0000259" key="7">
    <source>
        <dbReference type="Pfam" id="PF16355"/>
    </source>
</evidence>
<keyword evidence="2 9" id="KW-0378">Hydrolase</keyword>
<evidence type="ECO:0000256" key="4">
    <source>
        <dbReference type="SAM" id="MobiDB-lite"/>
    </source>
</evidence>
<dbReference type="Gene3D" id="2.60.40.10">
    <property type="entry name" value="Immunoglobulins"/>
    <property type="match status" value="3"/>
</dbReference>
<dbReference type="Gene3D" id="3.20.20.80">
    <property type="entry name" value="Glycosidases"/>
    <property type="match status" value="1"/>
</dbReference>
<dbReference type="EMBL" id="RHJS01000002">
    <property type="protein sequence ID" value="RRK34778.1"/>
    <property type="molecule type" value="Genomic_DNA"/>
</dbReference>
<comment type="caution">
    <text evidence="9">The sequence shown here is derived from an EMBL/GenBank/DDBJ whole genome shotgun (WGS) entry which is preliminary data.</text>
</comment>
<name>A0A3R8JS52_9FIRM</name>
<evidence type="ECO:0000259" key="6">
    <source>
        <dbReference type="Pfam" id="PF02836"/>
    </source>
</evidence>
<dbReference type="InterPro" id="IPR013783">
    <property type="entry name" value="Ig-like_fold"/>
</dbReference>
<evidence type="ECO:0000259" key="5">
    <source>
        <dbReference type="Pfam" id="PF00703"/>
    </source>
</evidence>
<feature type="domain" description="Glycoside hydrolase family 2" evidence="8">
    <location>
        <begin position="733"/>
        <end position="834"/>
    </location>
</feature>
<feature type="domain" description="DUF4982" evidence="7">
    <location>
        <begin position="661"/>
        <end position="718"/>
    </location>
</feature>
<dbReference type="InterPro" id="IPR040605">
    <property type="entry name" value="Glyco_hydro2_dom5"/>
</dbReference>
<dbReference type="Pfam" id="PF18565">
    <property type="entry name" value="Glyco_hydro2_C5"/>
    <property type="match status" value="1"/>
</dbReference>
<protein>
    <submittedName>
        <fullName evidence="9">Glycoside hydrolase family 2 protein</fullName>
    </submittedName>
</protein>
<dbReference type="InterPro" id="IPR006102">
    <property type="entry name" value="Ig-like_GH2"/>
</dbReference>
<dbReference type="InterPro" id="IPR032311">
    <property type="entry name" value="DUF4982"/>
</dbReference>
<comment type="similarity">
    <text evidence="1">Belongs to the glycosyl hydrolase 2 family.</text>
</comment>
<reference evidence="9" key="1">
    <citation type="submission" date="2018-10" db="EMBL/GenBank/DDBJ databases">
        <title>Schaedlerella arabinophila gen. nov. sp. nov., isolated from the mouse intestinal tract and comparative analysis with the genome of the closely related altered Schaedler flora strain ASF502.</title>
        <authorList>
            <person name="Miyake S."/>
            <person name="Soh M."/>
            <person name="Seedorf H."/>
        </authorList>
    </citation>
    <scope>NUCLEOTIDE SEQUENCE [LARGE SCALE GENOMIC DNA]</scope>
    <source>
        <strain evidence="9">DSM 106076</strain>
    </source>
</reference>
<feature type="region of interest" description="Disordered" evidence="4">
    <location>
        <begin position="459"/>
        <end position="480"/>
    </location>
</feature>
<sequence length="839" mass="93640">MKKQLFHTGWTISRQPGKSMVEAMMSSEEEKEPIVLPYDAMIHEAVAKDTKNAGQTGYYPGKMYYYTKEFEAPQDWEDKLVQLEFEGSYGKTLIYLNGDYVGEQKYGYTNFYVTLNDSLNYGGNNHLEVVVNNEQEKNSRWYSGSGLYRNVQMYVANEVYVPADGVRIQTPEVSGDEAVVDVQIELNNRGLKKHAVKVEVTISNQNGGMEAKRVCPVTLFADGTEHIEQRLVIQNPKLWSVEEPNLYQCKIQILDGNKVWDEAEDTFGIRTLRLNPYSGLCVNGEPVKLRGACIHHDHGIIGAAELRDAETRKIKKLKEAGFNCIRMAHHPAGKTLLEVCDREGMLVMDEFSDMWTRTKNANDFANDFHENWEQIIEAMVAKDYNHPSVILYGMGNEIQEAGTAKGAQTGRKIHQKIKSLDPARYTTNAVNGIFACGDRFMEVVGQSMQQLGIPIPDMQQAARDGQQSSEQQSSAQGGSDALNSMMSVMVGPLADAIALHPIMTEMTEEFMETMDVAGYNYLTGRHAKEHELYPHRVVLGTETFPGDIANLWKTVQENTHVIGDMTWTGYDYLGEAGIGIFHYDGGVNFQAMYPERAAYIGDLDILGNRRPISYYREIIYGLRKTPYIGVERVNRYGKNIGQTPWMWKDNIASWTWNGYEGKTAVIDVLSDADEVELFLNGVSKGRKAAGKANDYMAVFQITYEPGELKAVAVRDGKACESFALNTAGKAEKLSIDTDRTTMEANGQDLAYVMIGLQDEAGNQNLWEEKEIAVQIEGAGSLAGFGSAEPSCERSYFDTVCKTYDGYVMAVIRAGLELGTTTLTVSAEGLEPLTISIEEI</sequence>
<dbReference type="SUPFAM" id="SSF51445">
    <property type="entry name" value="(Trans)glycosidases"/>
    <property type="match status" value="1"/>
</dbReference>
<evidence type="ECO:0000256" key="1">
    <source>
        <dbReference type="ARBA" id="ARBA00007401"/>
    </source>
</evidence>
<dbReference type="Pfam" id="PF00703">
    <property type="entry name" value="Glyco_hydro_2"/>
    <property type="match status" value="1"/>
</dbReference>
<evidence type="ECO:0000313" key="9">
    <source>
        <dbReference type="EMBL" id="RRK34778.1"/>
    </source>
</evidence>
<accession>A0A3R8JS52</accession>
<dbReference type="InterPro" id="IPR008979">
    <property type="entry name" value="Galactose-bd-like_sf"/>
</dbReference>
<dbReference type="InterPro" id="IPR006103">
    <property type="entry name" value="Glyco_hydro_2_cat"/>
</dbReference>
<proteinExistence type="inferred from homology"/>
<dbReference type="PANTHER" id="PTHR42732">
    <property type="entry name" value="BETA-GALACTOSIDASE"/>
    <property type="match status" value="1"/>
</dbReference>
<dbReference type="Pfam" id="PF16355">
    <property type="entry name" value="DUF4982"/>
    <property type="match status" value="1"/>
</dbReference>
<evidence type="ECO:0000259" key="8">
    <source>
        <dbReference type="Pfam" id="PF18565"/>
    </source>
</evidence>
<feature type="domain" description="Glycoside hydrolase family 2 catalytic" evidence="6">
    <location>
        <begin position="280"/>
        <end position="429"/>
    </location>
</feature>
<dbReference type="Pfam" id="PF02836">
    <property type="entry name" value="Glyco_hydro_2_C"/>
    <property type="match status" value="1"/>
</dbReference>
<dbReference type="Proteomes" id="UP000274920">
    <property type="component" value="Unassembled WGS sequence"/>
</dbReference>
<organism evidence="9 10">
    <name type="scientific">Schaedlerella arabinosiphila</name>
    <dbReference type="NCBI Taxonomy" id="2044587"/>
    <lineage>
        <taxon>Bacteria</taxon>
        <taxon>Bacillati</taxon>
        <taxon>Bacillota</taxon>
        <taxon>Clostridia</taxon>
        <taxon>Lachnospirales</taxon>
        <taxon>Lachnospiraceae</taxon>
        <taxon>Schaedlerella</taxon>
    </lineage>
</organism>
<dbReference type="GO" id="GO:0005975">
    <property type="term" value="P:carbohydrate metabolic process"/>
    <property type="evidence" value="ECO:0007669"/>
    <property type="project" value="InterPro"/>
</dbReference>
<dbReference type="InterPro" id="IPR017853">
    <property type="entry name" value="GH"/>
</dbReference>
<dbReference type="InterPro" id="IPR051913">
    <property type="entry name" value="GH2_Domain-Containing"/>
</dbReference>
<evidence type="ECO:0000256" key="3">
    <source>
        <dbReference type="ARBA" id="ARBA00023295"/>
    </source>
</evidence>
<dbReference type="AlphaFoldDB" id="A0A3R8JS52"/>
<keyword evidence="10" id="KW-1185">Reference proteome</keyword>
<gene>
    <name evidence="9" type="ORF">EBB54_28145</name>
</gene>
<dbReference type="SUPFAM" id="SSF49785">
    <property type="entry name" value="Galactose-binding domain-like"/>
    <property type="match status" value="1"/>
</dbReference>
<dbReference type="InterPro" id="IPR036156">
    <property type="entry name" value="Beta-gal/glucu_dom_sf"/>
</dbReference>
<feature type="compositionally biased region" description="Low complexity" evidence="4">
    <location>
        <begin position="465"/>
        <end position="479"/>
    </location>
</feature>
<dbReference type="RefSeq" id="WP_125129914.1">
    <property type="nucleotide sequence ID" value="NZ_RHJS01000002.1"/>
</dbReference>
<dbReference type="PRINTS" id="PR00132">
    <property type="entry name" value="GLHYDRLASE2"/>
</dbReference>
<dbReference type="SUPFAM" id="SSF49303">
    <property type="entry name" value="beta-Galactosidase/glucuronidase domain"/>
    <property type="match status" value="1"/>
</dbReference>
<dbReference type="InterPro" id="IPR006101">
    <property type="entry name" value="Glyco_hydro_2"/>
</dbReference>